<evidence type="ECO:0000256" key="1">
    <source>
        <dbReference type="ARBA" id="ARBA00006596"/>
    </source>
</evidence>
<proteinExistence type="inferred from homology"/>
<name>A0A0W4ZWH3_PNEJ7</name>
<keyword evidence="2" id="KW-0004">4Fe-4S</keyword>
<dbReference type="OrthoDB" id="10253113at2759"/>
<sequence length="483" mass="55502">MSKILSIEYLNDFISPNQKCIKSLNTSINIPENNQINLDKKGYYEINNGTKRKLEPATITLNDCLACNGCITSTESIFIESQSYQKINAIIEENMSLEENERKILVASISPQSRASLAAVFNISIKSTHARLTYFFTKLLSFSHFVDTNFGRELALYELSNDFIQRYKTKKKGYDDQILPLLTSACPGWICYAEKTHSEILPYISRVKSPQQITGTIIKSKLTEISNKQKQHIYHVSIMPCFDKKLEASREEFSENGIKDVDCVITTSEVLEMLRERSLDLQKMPEAPHDSLISCYMDTDIMEHPGSSSGGYLFQIFTFAAQELFNIDLTNTNSTHNITHIIRNNDMMEYILKGSDNSILLRMAICYGFRNIQNLIRKLKTKKKNISQETNYDFVEVMACPSGCINGGGQLKPKTIELSKTFTQKEWIDHVNNLYNSSTKMTINSIRILQYIKNWDRDFAYKILYTTYRSIPQTSNKQLNQDW</sequence>
<dbReference type="Proteomes" id="UP000053447">
    <property type="component" value="Unassembled WGS sequence"/>
</dbReference>
<feature type="domain" description="Iron hydrogenase large subunit C-terminal" evidence="4">
    <location>
        <begin position="103"/>
        <end position="408"/>
    </location>
</feature>
<dbReference type="EMBL" id="LFWA01000001">
    <property type="protein sequence ID" value="KTW32702.1"/>
    <property type="molecule type" value="Genomic_DNA"/>
</dbReference>
<dbReference type="InterPro" id="IPR050340">
    <property type="entry name" value="Cytosolic_Fe-S_CAF"/>
</dbReference>
<dbReference type="STRING" id="1408657.A0A0W4ZWH3"/>
<dbReference type="PANTHER" id="PTHR11615">
    <property type="entry name" value="NITRATE, FORMATE, IRON DEHYDROGENASE"/>
    <property type="match status" value="1"/>
</dbReference>
<dbReference type="Gene3D" id="3.40.950.10">
    <property type="entry name" value="Fe-only Hydrogenase (Larger Subunit), Chain L, domain 3"/>
    <property type="match status" value="1"/>
</dbReference>
<keyword evidence="6" id="KW-1185">Reference proteome</keyword>
<dbReference type="VEuPathDB" id="FungiDB:T551_00187"/>
<dbReference type="Pfam" id="PF02906">
    <property type="entry name" value="Fe_hyd_lg_C"/>
    <property type="match status" value="1"/>
</dbReference>
<evidence type="ECO:0000313" key="5">
    <source>
        <dbReference type="EMBL" id="KTW32702.1"/>
    </source>
</evidence>
<reference evidence="6" key="1">
    <citation type="journal article" date="2016" name="Nat. Commun.">
        <title>Genome analysis of three Pneumocystis species reveals adaptation mechanisms to life exclusively in mammalian hosts.</title>
        <authorList>
            <person name="Ma L."/>
            <person name="Chen Z."/>
            <person name="Huang D.W."/>
            <person name="Kutty G."/>
            <person name="Ishihara M."/>
            <person name="Wang H."/>
            <person name="Abouelleil A."/>
            <person name="Bishop L."/>
            <person name="Davey E."/>
            <person name="Deng R."/>
            <person name="Deng X."/>
            <person name="Fan L."/>
            <person name="Fantoni G."/>
            <person name="Fitzgerald M."/>
            <person name="Gogineni E."/>
            <person name="Goldberg J.M."/>
            <person name="Handley G."/>
            <person name="Hu X."/>
            <person name="Huber C."/>
            <person name="Jiao X."/>
            <person name="Jones K."/>
            <person name="Levin J.Z."/>
            <person name="Liu Y."/>
            <person name="Macdonald P."/>
            <person name="Melnikov A."/>
            <person name="Raley C."/>
            <person name="Sassi M."/>
            <person name="Sherman B.T."/>
            <person name="Song X."/>
            <person name="Sykes S."/>
            <person name="Tran B."/>
            <person name="Walsh L."/>
            <person name="Xia Y."/>
            <person name="Yang J."/>
            <person name="Young S."/>
            <person name="Zeng Q."/>
            <person name="Zheng X."/>
            <person name="Stephens R."/>
            <person name="Nusbaum C."/>
            <person name="Birren B.W."/>
            <person name="Azadi P."/>
            <person name="Lempicki R.A."/>
            <person name="Cuomo C.A."/>
            <person name="Kovacs J.A."/>
        </authorList>
    </citation>
    <scope>NUCLEOTIDE SEQUENCE [LARGE SCALE GENOMIC DNA]</scope>
    <source>
        <strain evidence="6">RU7</strain>
    </source>
</reference>
<evidence type="ECO:0000313" key="6">
    <source>
        <dbReference type="Proteomes" id="UP000053447"/>
    </source>
</evidence>
<dbReference type="Gene3D" id="3.40.50.1780">
    <property type="match status" value="1"/>
</dbReference>
<gene>
    <name evidence="5" type="ORF">T551_00187</name>
</gene>
<accession>A0A0W4ZWH3</accession>
<dbReference type="InterPro" id="IPR009016">
    <property type="entry name" value="Fe_hydrogenase"/>
</dbReference>
<evidence type="ECO:0000256" key="3">
    <source>
        <dbReference type="ARBA" id="ARBA00023014"/>
    </source>
</evidence>
<dbReference type="GO" id="GO:0051539">
    <property type="term" value="F:4 iron, 4 sulfur cluster binding"/>
    <property type="evidence" value="ECO:0007669"/>
    <property type="project" value="UniProtKB-KW"/>
</dbReference>
<dbReference type="AlphaFoldDB" id="A0A0W4ZWH3"/>
<keyword evidence="2" id="KW-0479">Metal-binding</keyword>
<protein>
    <recommendedName>
        <fullName evidence="4">Iron hydrogenase large subunit C-terminal domain-containing protein</fullName>
    </recommendedName>
</protein>
<keyword evidence="2" id="KW-0408">Iron</keyword>
<keyword evidence="3" id="KW-0411">Iron-sulfur</keyword>
<dbReference type="SUPFAM" id="SSF53920">
    <property type="entry name" value="Fe-only hydrogenase"/>
    <property type="match status" value="1"/>
</dbReference>
<dbReference type="InterPro" id="IPR004108">
    <property type="entry name" value="Fe_hydrogenase_lsu_C"/>
</dbReference>
<dbReference type="RefSeq" id="XP_018231394.1">
    <property type="nucleotide sequence ID" value="XM_018372454.1"/>
</dbReference>
<comment type="similarity">
    <text evidence="1">Belongs to the NARF family.</text>
</comment>
<evidence type="ECO:0000259" key="4">
    <source>
        <dbReference type="Pfam" id="PF02906"/>
    </source>
</evidence>
<dbReference type="GeneID" id="28938709"/>
<evidence type="ECO:0000256" key="2">
    <source>
        <dbReference type="ARBA" id="ARBA00022485"/>
    </source>
</evidence>
<comment type="caution">
    <text evidence="5">The sequence shown here is derived from an EMBL/GenBank/DDBJ whole genome shotgun (WGS) entry which is preliminary data.</text>
</comment>
<organism evidence="5 6">
    <name type="scientific">Pneumocystis jirovecii (strain RU7)</name>
    <name type="common">Human pneumocystis pneumonia agent</name>
    <dbReference type="NCBI Taxonomy" id="1408657"/>
    <lineage>
        <taxon>Eukaryota</taxon>
        <taxon>Fungi</taxon>
        <taxon>Dikarya</taxon>
        <taxon>Ascomycota</taxon>
        <taxon>Taphrinomycotina</taxon>
        <taxon>Pneumocystomycetes</taxon>
        <taxon>Pneumocystaceae</taxon>
        <taxon>Pneumocystis</taxon>
    </lineage>
</organism>